<evidence type="ECO:0000313" key="11">
    <source>
        <dbReference type="EMBL" id="MEW9501297.1"/>
    </source>
</evidence>
<keyword evidence="8 10" id="KW-1133">Transmembrane helix</keyword>
<keyword evidence="12" id="KW-1185">Reference proteome</keyword>
<comment type="similarity">
    <text evidence="3 10">Belongs to the FliL family.</text>
</comment>
<protein>
    <recommendedName>
        <fullName evidence="10">Flagellar protein FliL</fullName>
    </recommendedName>
</protein>
<organism evidence="11 12">
    <name type="scientific">Jeotgalibacillus marinus</name>
    <dbReference type="NCBI Taxonomy" id="86667"/>
    <lineage>
        <taxon>Bacteria</taxon>
        <taxon>Bacillati</taxon>
        <taxon>Bacillota</taxon>
        <taxon>Bacilli</taxon>
        <taxon>Bacillales</taxon>
        <taxon>Caryophanaceae</taxon>
        <taxon>Jeotgalibacillus</taxon>
    </lineage>
</organism>
<sequence length="141" mass="15644">MKNNLLLTMLIILVCITLVTVVVLYELNPLSKEEETGGPTIAEIVDASVEIPDVTSSIANNNFARLSMTIQTDSIKAGGELAQRDFQVKDIIIDELSEMTRTDLEGREGKNAFEEIVKDRVNELMQEGEVIKVYTTSIVIQ</sequence>
<comment type="subcellular location">
    <subcellularLocation>
        <location evidence="2">Cell membrane</location>
        <topology evidence="2">Single-pass membrane protein</topology>
    </subcellularLocation>
</comment>
<dbReference type="Proteomes" id="UP001556040">
    <property type="component" value="Unassembled WGS sequence"/>
</dbReference>
<dbReference type="EMBL" id="JBFMIA010000003">
    <property type="protein sequence ID" value="MEW9501297.1"/>
    <property type="molecule type" value="Genomic_DNA"/>
</dbReference>
<comment type="function">
    <text evidence="1 10">Controls the rotational direction of flagella during chemotaxis.</text>
</comment>
<keyword evidence="11" id="KW-0969">Cilium</keyword>
<keyword evidence="5 10" id="KW-0145">Chemotaxis</keyword>
<evidence type="ECO:0000313" key="12">
    <source>
        <dbReference type="Proteomes" id="UP001556040"/>
    </source>
</evidence>
<evidence type="ECO:0000256" key="4">
    <source>
        <dbReference type="ARBA" id="ARBA00022475"/>
    </source>
</evidence>
<dbReference type="RefSeq" id="WP_367778778.1">
    <property type="nucleotide sequence ID" value="NZ_JBFMIA010000003.1"/>
</dbReference>
<accession>A0ABV3Q1V5</accession>
<comment type="caution">
    <text evidence="11">The sequence shown here is derived from an EMBL/GenBank/DDBJ whole genome shotgun (WGS) entry which is preliminary data.</text>
</comment>
<reference evidence="11 12" key="1">
    <citation type="journal article" date="1979" name="Int. J. Syst. Evol. Microbiol.">
        <title>Bacillus globisporus subsp. marinus subsp. nov.</title>
        <authorList>
            <person name="Liu H."/>
        </authorList>
    </citation>
    <scope>NUCLEOTIDE SEQUENCE [LARGE SCALE GENOMIC DNA]</scope>
    <source>
        <strain evidence="11 12">DSM 1297</strain>
    </source>
</reference>
<dbReference type="Pfam" id="PF03748">
    <property type="entry name" value="FliL"/>
    <property type="match status" value="1"/>
</dbReference>
<keyword evidence="9 10" id="KW-0472">Membrane</keyword>
<evidence type="ECO:0000256" key="8">
    <source>
        <dbReference type="ARBA" id="ARBA00022989"/>
    </source>
</evidence>
<keyword evidence="4 10" id="KW-1003">Cell membrane</keyword>
<keyword evidence="11" id="KW-0966">Cell projection</keyword>
<feature type="transmembrane region" description="Helical" evidence="10">
    <location>
        <begin position="6"/>
        <end position="25"/>
    </location>
</feature>
<evidence type="ECO:0000256" key="5">
    <source>
        <dbReference type="ARBA" id="ARBA00022500"/>
    </source>
</evidence>
<dbReference type="PANTHER" id="PTHR35091">
    <property type="entry name" value="FLAGELLAR PROTEIN FLIL"/>
    <property type="match status" value="1"/>
</dbReference>
<proteinExistence type="inferred from homology"/>
<gene>
    <name evidence="11" type="primary">fliL</name>
    <name evidence="11" type="ORF">AB1471_05725</name>
</gene>
<evidence type="ECO:0000256" key="2">
    <source>
        <dbReference type="ARBA" id="ARBA00004162"/>
    </source>
</evidence>
<dbReference type="PANTHER" id="PTHR35091:SF2">
    <property type="entry name" value="FLAGELLAR PROTEIN FLIL"/>
    <property type="match status" value="1"/>
</dbReference>
<dbReference type="InterPro" id="IPR005503">
    <property type="entry name" value="FliL"/>
</dbReference>
<evidence type="ECO:0000256" key="1">
    <source>
        <dbReference type="ARBA" id="ARBA00002254"/>
    </source>
</evidence>
<keyword evidence="6 10" id="KW-0812">Transmembrane</keyword>
<dbReference type="NCBIfam" id="NF005826">
    <property type="entry name" value="PRK07718.1"/>
    <property type="match status" value="1"/>
</dbReference>
<keyword evidence="7 10" id="KW-0283">Flagellar rotation</keyword>
<evidence type="ECO:0000256" key="3">
    <source>
        <dbReference type="ARBA" id="ARBA00008281"/>
    </source>
</evidence>
<keyword evidence="11" id="KW-0282">Flagellum</keyword>
<evidence type="ECO:0000256" key="9">
    <source>
        <dbReference type="ARBA" id="ARBA00023136"/>
    </source>
</evidence>
<evidence type="ECO:0000256" key="7">
    <source>
        <dbReference type="ARBA" id="ARBA00022779"/>
    </source>
</evidence>
<name>A0ABV3Q1V5_9BACL</name>
<evidence type="ECO:0000256" key="10">
    <source>
        <dbReference type="RuleBase" id="RU364125"/>
    </source>
</evidence>
<evidence type="ECO:0000256" key="6">
    <source>
        <dbReference type="ARBA" id="ARBA00022692"/>
    </source>
</evidence>